<keyword evidence="4 5" id="KW-0472">Membrane</keyword>
<evidence type="ECO:0000313" key="7">
    <source>
        <dbReference type="Proteomes" id="UP001222325"/>
    </source>
</evidence>
<evidence type="ECO:0000256" key="2">
    <source>
        <dbReference type="ARBA" id="ARBA00022692"/>
    </source>
</evidence>
<proteinExistence type="predicted"/>
<evidence type="ECO:0000256" key="5">
    <source>
        <dbReference type="SAM" id="Phobius"/>
    </source>
</evidence>
<dbReference type="GO" id="GO:0005886">
    <property type="term" value="C:plasma membrane"/>
    <property type="evidence" value="ECO:0007669"/>
    <property type="project" value="TreeGrafter"/>
</dbReference>
<protein>
    <submittedName>
        <fullName evidence="6">RTA1-like protein</fullName>
    </submittedName>
</protein>
<feature type="transmembrane region" description="Helical" evidence="5">
    <location>
        <begin position="212"/>
        <end position="233"/>
    </location>
</feature>
<dbReference type="PANTHER" id="PTHR31465">
    <property type="entry name" value="PROTEIN RTA1-RELATED"/>
    <property type="match status" value="1"/>
</dbReference>
<dbReference type="InterPro" id="IPR007568">
    <property type="entry name" value="RTA1"/>
</dbReference>
<accession>A0AAD6U801</accession>
<dbReference type="Proteomes" id="UP001222325">
    <property type="component" value="Unassembled WGS sequence"/>
</dbReference>
<evidence type="ECO:0000256" key="3">
    <source>
        <dbReference type="ARBA" id="ARBA00022989"/>
    </source>
</evidence>
<keyword evidence="2 5" id="KW-0812">Transmembrane</keyword>
<feature type="transmembrane region" description="Helical" evidence="5">
    <location>
        <begin position="248"/>
        <end position="268"/>
    </location>
</feature>
<sequence>MPSSPLSSPHTINPYGYIPSKAICILFIALFGLSTVIHIGQAARYRMSWLIPSVILAGCMEVLGWSGRLWSSLNITVMTAFQIQIIVLLCGPTPLAAANFVILGRMIGLMGTPYSRLGPKQYATVFLICDITSLFIQGIGGGMAAHAITTGKSPELGGNIMLAGIVAQLVTITVYILCAAEFFVRYAMDRPVKKYSSVPGKHTFTLTPRMRYLIGGMCFNTTCLFIRAIYRVIELADGFRGRISTTQVYFNVLDGWMIVFAIITLNFAHPGFLLPAQKPADEEKVGSQSQSVEMLDRE</sequence>
<evidence type="ECO:0000256" key="1">
    <source>
        <dbReference type="ARBA" id="ARBA00004141"/>
    </source>
</evidence>
<keyword evidence="7" id="KW-1185">Reference proteome</keyword>
<dbReference type="Pfam" id="PF04479">
    <property type="entry name" value="RTA1"/>
    <property type="match status" value="1"/>
</dbReference>
<keyword evidence="3 5" id="KW-1133">Transmembrane helix</keyword>
<name>A0AAD6U801_9AGAR</name>
<feature type="transmembrane region" description="Helical" evidence="5">
    <location>
        <begin position="124"/>
        <end position="148"/>
    </location>
</feature>
<comment type="caution">
    <text evidence="6">The sequence shown here is derived from an EMBL/GenBank/DDBJ whole genome shotgun (WGS) entry which is preliminary data.</text>
</comment>
<feature type="transmembrane region" description="Helical" evidence="5">
    <location>
        <begin position="15"/>
        <end position="37"/>
    </location>
</feature>
<organism evidence="6 7">
    <name type="scientific">Mycena belliarum</name>
    <dbReference type="NCBI Taxonomy" id="1033014"/>
    <lineage>
        <taxon>Eukaryota</taxon>
        <taxon>Fungi</taxon>
        <taxon>Dikarya</taxon>
        <taxon>Basidiomycota</taxon>
        <taxon>Agaricomycotina</taxon>
        <taxon>Agaricomycetes</taxon>
        <taxon>Agaricomycetidae</taxon>
        <taxon>Agaricales</taxon>
        <taxon>Marasmiineae</taxon>
        <taxon>Mycenaceae</taxon>
        <taxon>Mycena</taxon>
    </lineage>
</organism>
<comment type="subcellular location">
    <subcellularLocation>
        <location evidence="1">Membrane</location>
        <topology evidence="1">Multi-pass membrane protein</topology>
    </subcellularLocation>
</comment>
<dbReference type="GO" id="GO:0000324">
    <property type="term" value="C:fungal-type vacuole"/>
    <property type="evidence" value="ECO:0007669"/>
    <property type="project" value="TreeGrafter"/>
</dbReference>
<feature type="transmembrane region" description="Helical" evidence="5">
    <location>
        <begin position="49"/>
        <end position="67"/>
    </location>
</feature>
<evidence type="ECO:0000256" key="4">
    <source>
        <dbReference type="ARBA" id="ARBA00023136"/>
    </source>
</evidence>
<dbReference type="EMBL" id="JARJCN010000021">
    <property type="protein sequence ID" value="KAJ7090761.1"/>
    <property type="molecule type" value="Genomic_DNA"/>
</dbReference>
<reference evidence="6" key="1">
    <citation type="submission" date="2023-03" db="EMBL/GenBank/DDBJ databases">
        <title>Massive genome expansion in bonnet fungi (Mycena s.s.) driven by repeated elements and novel gene families across ecological guilds.</title>
        <authorList>
            <consortium name="Lawrence Berkeley National Laboratory"/>
            <person name="Harder C.B."/>
            <person name="Miyauchi S."/>
            <person name="Viragh M."/>
            <person name="Kuo A."/>
            <person name="Thoen E."/>
            <person name="Andreopoulos B."/>
            <person name="Lu D."/>
            <person name="Skrede I."/>
            <person name="Drula E."/>
            <person name="Henrissat B."/>
            <person name="Morin E."/>
            <person name="Kohler A."/>
            <person name="Barry K."/>
            <person name="LaButti K."/>
            <person name="Morin E."/>
            <person name="Salamov A."/>
            <person name="Lipzen A."/>
            <person name="Mereny Z."/>
            <person name="Hegedus B."/>
            <person name="Baldrian P."/>
            <person name="Stursova M."/>
            <person name="Weitz H."/>
            <person name="Taylor A."/>
            <person name="Grigoriev I.V."/>
            <person name="Nagy L.G."/>
            <person name="Martin F."/>
            <person name="Kauserud H."/>
        </authorList>
    </citation>
    <scope>NUCLEOTIDE SEQUENCE</scope>
    <source>
        <strain evidence="6">CBHHK173m</strain>
    </source>
</reference>
<dbReference type="AlphaFoldDB" id="A0AAD6U801"/>
<gene>
    <name evidence="6" type="ORF">B0H15DRAFT_948537</name>
</gene>
<feature type="transmembrane region" description="Helical" evidence="5">
    <location>
        <begin position="79"/>
        <end position="103"/>
    </location>
</feature>
<dbReference type="PANTHER" id="PTHR31465:SF9">
    <property type="entry name" value="SPHINGOID LONG-CHAIN BASE TRANSPORTER RSB1"/>
    <property type="match status" value="1"/>
</dbReference>
<feature type="transmembrane region" description="Helical" evidence="5">
    <location>
        <begin position="160"/>
        <end position="184"/>
    </location>
</feature>
<evidence type="ECO:0000313" key="6">
    <source>
        <dbReference type="EMBL" id="KAJ7090761.1"/>
    </source>
</evidence>